<evidence type="ECO:0000313" key="2">
    <source>
        <dbReference type="Proteomes" id="UP000637819"/>
    </source>
</evidence>
<protein>
    <submittedName>
        <fullName evidence="1">Uncharacterized protein</fullName>
    </submittedName>
</protein>
<dbReference type="AlphaFoldDB" id="A0A8T8E141"/>
<gene>
    <name evidence="1" type="ORF">JMJ58_20410</name>
</gene>
<dbReference type="KEGG" id="hsal:JMJ58_20410"/>
<dbReference type="OrthoDB" id="225944at2157"/>
<keyword evidence="2" id="KW-1185">Reference proteome</keyword>
<evidence type="ECO:0000313" key="1">
    <source>
        <dbReference type="EMBL" id="QRV15233.1"/>
    </source>
</evidence>
<dbReference type="Proteomes" id="UP000637819">
    <property type="component" value="Chromosome"/>
</dbReference>
<dbReference type="EMBL" id="CP069188">
    <property type="protein sequence ID" value="QRV15233.1"/>
    <property type="molecule type" value="Genomic_DNA"/>
</dbReference>
<proteinExistence type="predicted"/>
<sequence length="75" mass="8335">MVRHKNPDQYAYKYVTISLVVRNIPLVLGVEPVQQNSKWDENPPIGCIASSAPWFDELNATSRSTPCSVTANSTE</sequence>
<name>A0A8T8E141_9EURY</name>
<reference evidence="1 2" key="1">
    <citation type="submission" date="2021-01" db="EMBL/GenBank/DDBJ databases">
        <title>Genome Sequence and Methylation Pattern of Haloterrigena salifodinae BOL5-1, An Extremely Halophilic Archaeon from a Bolivian Salt Mine.</title>
        <authorList>
            <person name="DasSarma P."/>
            <person name="Anton B.P."/>
            <person name="DasSarma S.L."/>
            <person name="von Ehrenheim H.A.L."/>
            <person name="Martinez F.L."/>
            <person name="Guzman D."/>
            <person name="Roberts R.J."/>
            <person name="DasSarma S."/>
        </authorList>
    </citation>
    <scope>NUCLEOTIDE SEQUENCE [LARGE SCALE GENOMIC DNA]</scope>
    <source>
        <strain evidence="1 2">BOL5-1</strain>
    </source>
</reference>
<accession>A0A8T8E141</accession>
<organism evidence="1 2">
    <name type="scientific">Haloterrigena salifodinae</name>
    <dbReference type="NCBI Taxonomy" id="2675099"/>
    <lineage>
        <taxon>Archaea</taxon>
        <taxon>Methanobacteriati</taxon>
        <taxon>Methanobacteriota</taxon>
        <taxon>Stenosarchaea group</taxon>
        <taxon>Halobacteria</taxon>
        <taxon>Halobacteriales</taxon>
        <taxon>Natrialbaceae</taxon>
        <taxon>Haloterrigena</taxon>
    </lineage>
</organism>